<feature type="non-terminal residue" evidence="1">
    <location>
        <position position="1"/>
    </location>
</feature>
<protein>
    <submittedName>
        <fullName evidence="1">Uncharacterized protein</fullName>
    </submittedName>
</protein>
<dbReference type="Gramene" id="RZC81519">
    <property type="protein sequence ID" value="RZC81519"/>
    <property type="gene ID" value="C5167_044090"/>
</dbReference>
<proteinExistence type="predicted"/>
<dbReference type="AlphaFoldDB" id="A0A4Y7LBG8"/>
<evidence type="ECO:0000313" key="1">
    <source>
        <dbReference type="EMBL" id="RZC81519.1"/>
    </source>
</evidence>
<evidence type="ECO:0000313" key="2">
    <source>
        <dbReference type="Proteomes" id="UP000316621"/>
    </source>
</evidence>
<keyword evidence="2" id="KW-1185">Reference proteome</keyword>
<accession>A0A4Y7LBG8</accession>
<gene>
    <name evidence="1" type="ORF">C5167_044090</name>
</gene>
<dbReference type="Proteomes" id="UP000316621">
    <property type="component" value="Chromosome 10"/>
</dbReference>
<dbReference type="EMBL" id="CM010724">
    <property type="protein sequence ID" value="RZC81519.1"/>
    <property type="molecule type" value="Genomic_DNA"/>
</dbReference>
<sequence length="78" mass="8681">SFVVVDEKGREEAIEAIIDLMRGCVKVSLVPVEEILMIARPGENKSKFYLSSSAKETLRALREASYPSEEIHGLTSKQ</sequence>
<reference evidence="1 2" key="1">
    <citation type="journal article" date="2018" name="Science">
        <title>The opium poppy genome and morphinan production.</title>
        <authorList>
            <person name="Guo L."/>
            <person name="Winzer T."/>
            <person name="Yang X."/>
            <person name="Li Y."/>
            <person name="Ning Z."/>
            <person name="He Z."/>
            <person name="Teodor R."/>
            <person name="Lu Y."/>
            <person name="Bowser T.A."/>
            <person name="Graham I.A."/>
            <person name="Ye K."/>
        </authorList>
    </citation>
    <scope>NUCLEOTIDE SEQUENCE [LARGE SCALE GENOMIC DNA]</scope>
    <source>
        <strain evidence="2">cv. HN1</strain>
        <tissue evidence="1">Leaves</tissue>
    </source>
</reference>
<name>A0A4Y7LBG8_PAPSO</name>
<organism evidence="1 2">
    <name type="scientific">Papaver somniferum</name>
    <name type="common">Opium poppy</name>
    <dbReference type="NCBI Taxonomy" id="3469"/>
    <lineage>
        <taxon>Eukaryota</taxon>
        <taxon>Viridiplantae</taxon>
        <taxon>Streptophyta</taxon>
        <taxon>Embryophyta</taxon>
        <taxon>Tracheophyta</taxon>
        <taxon>Spermatophyta</taxon>
        <taxon>Magnoliopsida</taxon>
        <taxon>Ranunculales</taxon>
        <taxon>Papaveraceae</taxon>
        <taxon>Papaveroideae</taxon>
        <taxon>Papaver</taxon>
    </lineage>
</organism>